<dbReference type="Gene3D" id="1.10.10.10">
    <property type="entry name" value="Winged helix-like DNA-binding domain superfamily/Winged helix DNA-binding domain"/>
    <property type="match status" value="1"/>
</dbReference>
<comment type="caution">
    <text evidence="5">The sequence shown here is derived from an EMBL/GenBank/DDBJ whole genome shotgun (WGS) entry which is preliminary data.</text>
</comment>
<organism evidence="5 6">
    <name type="scientific">Amnibacterium kyonggiense</name>
    <dbReference type="NCBI Taxonomy" id="595671"/>
    <lineage>
        <taxon>Bacteria</taxon>
        <taxon>Bacillati</taxon>
        <taxon>Actinomycetota</taxon>
        <taxon>Actinomycetes</taxon>
        <taxon>Micrococcales</taxon>
        <taxon>Microbacteriaceae</taxon>
        <taxon>Amnibacterium</taxon>
    </lineage>
</organism>
<feature type="domain" description="HTH marR-type" evidence="4">
    <location>
        <begin position="13"/>
        <end position="147"/>
    </location>
</feature>
<dbReference type="InterPro" id="IPR023187">
    <property type="entry name" value="Tscrpt_reg_MarR-type_CS"/>
</dbReference>
<evidence type="ECO:0000256" key="1">
    <source>
        <dbReference type="ARBA" id="ARBA00023015"/>
    </source>
</evidence>
<keyword evidence="1" id="KW-0805">Transcription regulation</keyword>
<dbReference type="PANTHER" id="PTHR33164:SF94">
    <property type="entry name" value="TRANSCRIPTIONAL REGULATORY PROTEIN-RELATED"/>
    <property type="match status" value="1"/>
</dbReference>
<name>A0A4R7FQA4_9MICO</name>
<dbReference type="InterPro" id="IPR000835">
    <property type="entry name" value="HTH_MarR-typ"/>
</dbReference>
<dbReference type="InterPro" id="IPR039422">
    <property type="entry name" value="MarR/SlyA-like"/>
</dbReference>
<dbReference type="GO" id="GO:0003700">
    <property type="term" value="F:DNA-binding transcription factor activity"/>
    <property type="evidence" value="ECO:0007669"/>
    <property type="project" value="InterPro"/>
</dbReference>
<evidence type="ECO:0000256" key="2">
    <source>
        <dbReference type="ARBA" id="ARBA00023125"/>
    </source>
</evidence>
<evidence type="ECO:0000313" key="6">
    <source>
        <dbReference type="Proteomes" id="UP000295344"/>
    </source>
</evidence>
<dbReference type="SMART" id="SM00347">
    <property type="entry name" value="HTH_MARR"/>
    <property type="match status" value="1"/>
</dbReference>
<dbReference type="PRINTS" id="PR00598">
    <property type="entry name" value="HTHMARR"/>
</dbReference>
<dbReference type="InterPro" id="IPR036388">
    <property type="entry name" value="WH-like_DNA-bd_sf"/>
</dbReference>
<evidence type="ECO:0000313" key="5">
    <source>
        <dbReference type="EMBL" id="TDS79913.1"/>
    </source>
</evidence>
<dbReference type="GO" id="GO:0006950">
    <property type="term" value="P:response to stress"/>
    <property type="evidence" value="ECO:0007669"/>
    <property type="project" value="TreeGrafter"/>
</dbReference>
<dbReference type="InterPro" id="IPR036390">
    <property type="entry name" value="WH_DNA-bd_sf"/>
</dbReference>
<dbReference type="AlphaFoldDB" id="A0A4R7FQA4"/>
<evidence type="ECO:0000256" key="3">
    <source>
        <dbReference type="ARBA" id="ARBA00023163"/>
    </source>
</evidence>
<proteinExistence type="predicted"/>
<keyword evidence="6" id="KW-1185">Reference proteome</keyword>
<keyword evidence="2 5" id="KW-0238">DNA-binding</keyword>
<protein>
    <submittedName>
        <fullName evidence="5">DNA-binding MarR family transcriptional regulator</fullName>
    </submittedName>
</protein>
<dbReference type="PROSITE" id="PS50995">
    <property type="entry name" value="HTH_MARR_2"/>
    <property type="match status" value="1"/>
</dbReference>
<keyword evidence="3" id="KW-0804">Transcription</keyword>
<gene>
    <name evidence="5" type="ORF">CLV52_0459</name>
</gene>
<dbReference type="PANTHER" id="PTHR33164">
    <property type="entry name" value="TRANSCRIPTIONAL REGULATOR, MARR FAMILY"/>
    <property type="match status" value="1"/>
</dbReference>
<reference evidence="5 6" key="1">
    <citation type="submission" date="2019-03" db="EMBL/GenBank/DDBJ databases">
        <title>Genomic Encyclopedia of Archaeal and Bacterial Type Strains, Phase II (KMG-II): from individual species to whole genera.</title>
        <authorList>
            <person name="Goeker M."/>
        </authorList>
    </citation>
    <scope>NUCLEOTIDE SEQUENCE [LARGE SCALE GENOMIC DNA]</scope>
    <source>
        <strain evidence="5 6">DSM 24782</strain>
    </source>
</reference>
<dbReference type="GO" id="GO:0003677">
    <property type="term" value="F:DNA binding"/>
    <property type="evidence" value="ECO:0007669"/>
    <property type="project" value="UniProtKB-KW"/>
</dbReference>
<dbReference type="EMBL" id="SOAM01000001">
    <property type="protein sequence ID" value="TDS79913.1"/>
    <property type="molecule type" value="Genomic_DNA"/>
</dbReference>
<dbReference type="SUPFAM" id="SSF46785">
    <property type="entry name" value="Winged helix' DNA-binding domain"/>
    <property type="match status" value="1"/>
</dbReference>
<dbReference type="PROSITE" id="PS01117">
    <property type="entry name" value="HTH_MARR_1"/>
    <property type="match status" value="1"/>
</dbReference>
<dbReference type="RefSeq" id="WP_133764464.1">
    <property type="nucleotide sequence ID" value="NZ_BAAARP010000001.1"/>
</dbReference>
<dbReference type="Proteomes" id="UP000295344">
    <property type="component" value="Unassembled WGS sequence"/>
</dbReference>
<evidence type="ECO:0000259" key="4">
    <source>
        <dbReference type="PROSITE" id="PS50995"/>
    </source>
</evidence>
<sequence>MHASIGDASSKSDAEVLDALLTGSRALLGLVAQSMGDALDRVTLQQFRILTILTTADGRSGRDLAQDLGVASSTVSRAVDRLVSAGWVRRDRDAGDRRAVRLTASDEARELVAGVAARRRALLAEVLERVPEADRADLGRAFRVLAVATREPQPADLRLLGL</sequence>
<dbReference type="Pfam" id="PF01047">
    <property type="entry name" value="MarR"/>
    <property type="match status" value="1"/>
</dbReference>
<accession>A0A4R7FQA4</accession>